<evidence type="ECO:0000256" key="1">
    <source>
        <dbReference type="SAM" id="MobiDB-lite"/>
    </source>
</evidence>
<evidence type="ECO:0000313" key="3">
    <source>
        <dbReference type="Proteomes" id="UP001354931"/>
    </source>
</evidence>
<reference evidence="2 3" key="1">
    <citation type="submission" date="2022-10" db="EMBL/GenBank/DDBJ databases">
        <authorList>
            <person name="Xie J."/>
            <person name="Shen N."/>
        </authorList>
    </citation>
    <scope>NUCLEOTIDE SEQUENCE [LARGE SCALE GENOMIC DNA]</scope>
    <source>
        <strain evidence="2 3">YIM65594</strain>
    </source>
</reference>
<sequence>MNPADAAAWRNPVGHPLIRAARRRRLPILPVLANIPCAYATKNINPIYAWKALPVELLLVPLGLIRGLTVYEKGHGPGPAADDQEGAREGPGGRALTSP</sequence>
<keyword evidence="3" id="KW-1185">Reference proteome</keyword>
<protein>
    <submittedName>
        <fullName evidence="2">Uncharacterized protein</fullName>
    </submittedName>
</protein>
<dbReference type="RefSeq" id="WP_326014621.1">
    <property type="nucleotide sequence ID" value="NZ_JAOZYC010000024.1"/>
</dbReference>
<feature type="region of interest" description="Disordered" evidence="1">
    <location>
        <begin position="75"/>
        <end position="99"/>
    </location>
</feature>
<accession>A0ABU6F0L6</accession>
<comment type="caution">
    <text evidence="2">The sequence shown here is derived from an EMBL/GenBank/DDBJ whole genome shotgun (WGS) entry which is preliminary data.</text>
</comment>
<dbReference type="EMBL" id="JAOZYC010000024">
    <property type="protein sequence ID" value="MEB8336990.1"/>
    <property type="molecule type" value="Genomic_DNA"/>
</dbReference>
<organism evidence="2 3">
    <name type="scientific">Streptomyces endophyticus</name>
    <dbReference type="NCBI Taxonomy" id="714166"/>
    <lineage>
        <taxon>Bacteria</taxon>
        <taxon>Bacillati</taxon>
        <taxon>Actinomycetota</taxon>
        <taxon>Actinomycetes</taxon>
        <taxon>Kitasatosporales</taxon>
        <taxon>Streptomycetaceae</taxon>
        <taxon>Streptomyces</taxon>
    </lineage>
</organism>
<evidence type="ECO:0000313" key="2">
    <source>
        <dbReference type="EMBL" id="MEB8336990.1"/>
    </source>
</evidence>
<gene>
    <name evidence="2" type="ORF">OKJ99_05605</name>
</gene>
<proteinExistence type="predicted"/>
<name>A0ABU6F0L6_9ACTN</name>
<dbReference type="Proteomes" id="UP001354931">
    <property type="component" value="Unassembled WGS sequence"/>
</dbReference>